<keyword evidence="4 5" id="KW-0732">Signal</keyword>
<dbReference type="PANTHER" id="PTHR30532:SF26">
    <property type="entry name" value="IRON(3+)-HYDROXAMATE-BINDING PROTEIN FHUD"/>
    <property type="match status" value="1"/>
</dbReference>
<comment type="similarity">
    <text evidence="2">Belongs to the bacterial solute-binding protein 8 family.</text>
</comment>
<evidence type="ECO:0000256" key="3">
    <source>
        <dbReference type="ARBA" id="ARBA00022448"/>
    </source>
</evidence>
<dbReference type="PROSITE" id="PS51257">
    <property type="entry name" value="PROKAR_LIPOPROTEIN"/>
    <property type="match status" value="1"/>
</dbReference>
<comment type="caution">
    <text evidence="7">The sequence shown here is derived from an EMBL/GenBank/DDBJ whole genome shotgun (WGS) entry which is preliminary data.</text>
</comment>
<accession>A0A920CV93</accession>
<comment type="subcellular location">
    <subcellularLocation>
        <location evidence="1">Cell envelope</location>
    </subcellularLocation>
</comment>
<dbReference type="PANTHER" id="PTHR30532">
    <property type="entry name" value="IRON III DICITRATE-BINDING PERIPLASMIC PROTEIN"/>
    <property type="match status" value="1"/>
</dbReference>
<dbReference type="SUPFAM" id="SSF53807">
    <property type="entry name" value="Helical backbone' metal receptor"/>
    <property type="match status" value="1"/>
</dbReference>
<dbReference type="InterPro" id="IPR002491">
    <property type="entry name" value="ABC_transptr_periplasmic_BD"/>
</dbReference>
<proteinExistence type="inferred from homology"/>
<evidence type="ECO:0000256" key="5">
    <source>
        <dbReference type="SAM" id="SignalP"/>
    </source>
</evidence>
<dbReference type="Gene3D" id="3.40.50.1980">
    <property type="entry name" value="Nitrogenase molybdenum iron protein domain"/>
    <property type="match status" value="2"/>
</dbReference>
<dbReference type="InterPro" id="IPR051313">
    <property type="entry name" value="Bact_iron-sidero_bind"/>
</dbReference>
<evidence type="ECO:0000313" key="7">
    <source>
        <dbReference type="EMBL" id="GIP17872.1"/>
    </source>
</evidence>
<dbReference type="AlphaFoldDB" id="A0A920CV93"/>
<evidence type="ECO:0000256" key="4">
    <source>
        <dbReference type="ARBA" id="ARBA00022729"/>
    </source>
</evidence>
<organism evidence="7 8">
    <name type="scientific">Paenibacillus montaniterrae</name>
    <dbReference type="NCBI Taxonomy" id="429341"/>
    <lineage>
        <taxon>Bacteria</taxon>
        <taxon>Bacillati</taxon>
        <taxon>Bacillota</taxon>
        <taxon>Bacilli</taxon>
        <taxon>Bacillales</taxon>
        <taxon>Paenibacillaceae</taxon>
        <taxon>Paenibacillus</taxon>
    </lineage>
</organism>
<dbReference type="RefSeq" id="WP_213517681.1">
    <property type="nucleotide sequence ID" value="NZ_BOSE01000007.1"/>
</dbReference>
<feature type="chain" id="PRO_5038496943" evidence="5">
    <location>
        <begin position="20"/>
        <end position="315"/>
    </location>
</feature>
<dbReference type="GO" id="GO:0030288">
    <property type="term" value="C:outer membrane-bounded periplasmic space"/>
    <property type="evidence" value="ECO:0007669"/>
    <property type="project" value="TreeGrafter"/>
</dbReference>
<name>A0A920CV93_9BACL</name>
<evidence type="ECO:0000256" key="2">
    <source>
        <dbReference type="ARBA" id="ARBA00008814"/>
    </source>
</evidence>
<keyword evidence="3" id="KW-0813">Transport</keyword>
<dbReference type="CDD" id="cd01138">
    <property type="entry name" value="FeuA"/>
    <property type="match status" value="1"/>
</dbReference>
<evidence type="ECO:0000256" key="1">
    <source>
        <dbReference type="ARBA" id="ARBA00004196"/>
    </source>
</evidence>
<sequence length="315" mass="34919">MNKLLPIALLLTLLLTACGGTTTSSENSGANANSPGASQSEDTFVYESENGPVTVPKNPQRVVVLTRFLTGNVMLLDVPLVGVDQMAKDNPNFAEQLKDVEVVSDESLEKILALQPDLIIGQSNISNLDKLNEIAPTVTYTYGKLDYLQQHIEIGKLLNKEAEAKAWAEDFQARASEAGENIRAKVGDDATVSVIEMFNKQLYVYGYNFGRGTEILYGEMGLKLPEKVEEATQTDGYLALSFEVMGDYMGDYVIYSKDEAEDNSFLETETYKSIDAVKNNRVFTADAKAFYFNDPLSLEYQLQFFIDHFLDGSEQ</sequence>
<dbReference type="Pfam" id="PF01497">
    <property type="entry name" value="Peripla_BP_2"/>
    <property type="match status" value="1"/>
</dbReference>
<protein>
    <submittedName>
        <fullName evidence="7">ABC transporter substrate-binding protein</fullName>
    </submittedName>
</protein>
<dbReference type="PROSITE" id="PS50983">
    <property type="entry name" value="FE_B12_PBP"/>
    <property type="match status" value="1"/>
</dbReference>
<evidence type="ECO:0000313" key="8">
    <source>
        <dbReference type="Proteomes" id="UP000683139"/>
    </source>
</evidence>
<gene>
    <name evidence="7" type="primary">fhuD_3</name>
    <name evidence="7" type="ORF">J40TS1_35140</name>
</gene>
<evidence type="ECO:0000259" key="6">
    <source>
        <dbReference type="PROSITE" id="PS50983"/>
    </source>
</evidence>
<dbReference type="GO" id="GO:1901678">
    <property type="term" value="P:iron coordination entity transport"/>
    <property type="evidence" value="ECO:0007669"/>
    <property type="project" value="UniProtKB-ARBA"/>
</dbReference>
<keyword evidence="8" id="KW-1185">Reference proteome</keyword>
<feature type="signal peptide" evidence="5">
    <location>
        <begin position="1"/>
        <end position="19"/>
    </location>
</feature>
<dbReference type="EMBL" id="BOSE01000007">
    <property type="protein sequence ID" value="GIP17872.1"/>
    <property type="molecule type" value="Genomic_DNA"/>
</dbReference>
<dbReference type="Proteomes" id="UP000683139">
    <property type="component" value="Unassembled WGS sequence"/>
</dbReference>
<feature type="domain" description="Fe/B12 periplasmic-binding" evidence="6">
    <location>
        <begin position="61"/>
        <end position="313"/>
    </location>
</feature>
<reference evidence="7" key="1">
    <citation type="submission" date="2021-03" db="EMBL/GenBank/DDBJ databases">
        <title>Antimicrobial resistance genes in bacteria isolated from Japanese honey, and their potential for conferring macrolide and lincosamide resistance in the American foulbrood pathogen Paenibacillus larvae.</title>
        <authorList>
            <person name="Okamoto M."/>
            <person name="Kumagai M."/>
            <person name="Kanamori H."/>
            <person name="Takamatsu D."/>
        </authorList>
    </citation>
    <scope>NUCLEOTIDE SEQUENCE</scope>
    <source>
        <strain evidence="7">J40TS1</strain>
    </source>
</reference>